<proteinExistence type="predicted"/>
<gene>
    <name evidence="1" type="ORF">SAMN05216469_10213</name>
</gene>
<organism evidence="1 2">
    <name type="scientific">Ruminococcus albus</name>
    <dbReference type="NCBI Taxonomy" id="1264"/>
    <lineage>
        <taxon>Bacteria</taxon>
        <taxon>Bacillati</taxon>
        <taxon>Bacillota</taxon>
        <taxon>Clostridia</taxon>
        <taxon>Eubacteriales</taxon>
        <taxon>Oscillospiraceae</taxon>
        <taxon>Ruminococcus</taxon>
    </lineage>
</organism>
<name>A0A1H7GAY4_RUMAL</name>
<dbReference type="Proteomes" id="UP000186015">
    <property type="component" value="Unassembled WGS sequence"/>
</dbReference>
<reference evidence="1 2" key="1">
    <citation type="submission" date="2016-10" db="EMBL/GenBank/DDBJ databases">
        <authorList>
            <person name="de Groot N.N."/>
        </authorList>
    </citation>
    <scope>NUCLEOTIDE SEQUENCE [LARGE SCALE GENOMIC DNA]</scope>
    <source>
        <strain evidence="1 2">KH2T6</strain>
    </source>
</reference>
<dbReference type="OrthoDB" id="1821883at2"/>
<protein>
    <submittedName>
        <fullName evidence="1">Uncharacterized protein</fullName>
    </submittedName>
</protein>
<accession>A0A1H7GAY4</accession>
<evidence type="ECO:0000313" key="2">
    <source>
        <dbReference type="Proteomes" id="UP000186015"/>
    </source>
</evidence>
<evidence type="ECO:0000313" key="1">
    <source>
        <dbReference type="EMBL" id="SEK34627.1"/>
    </source>
</evidence>
<dbReference type="EMBL" id="FOAT01000002">
    <property type="protein sequence ID" value="SEK34627.1"/>
    <property type="molecule type" value="Genomic_DNA"/>
</dbReference>
<dbReference type="RefSeq" id="WP_074829027.1">
    <property type="nucleotide sequence ID" value="NZ_FOAT01000002.1"/>
</dbReference>
<dbReference type="AlphaFoldDB" id="A0A1H7GAY4"/>
<sequence>MDEIKEVNVVQCPKGHLYPADLHEKCPYCTNFEEKSARFIKERNSLKESYQRELHINTRWENIKLWFEKHFGFLGYLLAIIIDKIESRNHYHGRNPYRDPHLFDLYR</sequence>